<comment type="caution">
    <text evidence="2">The sequence shown here is derived from an EMBL/GenBank/DDBJ whole genome shotgun (WGS) entry which is preliminary data.</text>
</comment>
<evidence type="ECO:0000313" key="2">
    <source>
        <dbReference type="EMBL" id="RKO62758.1"/>
    </source>
</evidence>
<feature type="compositionally biased region" description="Basic and acidic residues" evidence="1">
    <location>
        <begin position="141"/>
        <end position="159"/>
    </location>
</feature>
<sequence>MPENPAGLRPPGWEETAAACPAFRSGDFVCPSFAHDRSGTAENLSVYALRTSNRSTAEACSFPFPVANRISINTTEASFRRFATRIFNQGAGNEFPRICNSHIKQRRSERYPSHLQPAYETKATTGTSFQPLSPAVGAKDPSGRRTFSENGWHDGSRIV</sequence>
<organism evidence="2 3">
    <name type="scientific">Caldibacillus debilis GB1</name>
    <dbReference type="NCBI Taxonomy" id="1339248"/>
    <lineage>
        <taxon>Bacteria</taxon>
        <taxon>Bacillati</taxon>
        <taxon>Bacillota</taxon>
        <taxon>Bacilli</taxon>
        <taxon>Bacillales</taxon>
        <taxon>Bacillaceae</taxon>
        <taxon>Caldibacillus</taxon>
    </lineage>
</organism>
<accession>A0A420VH74</accession>
<proteinExistence type="predicted"/>
<protein>
    <submittedName>
        <fullName evidence="2">Uncharacterized protein</fullName>
    </submittedName>
</protein>
<keyword evidence="3" id="KW-1185">Reference proteome</keyword>
<dbReference type="EMBL" id="AZRV01000012">
    <property type="protein sequence ID" value="RKO62758.1"/>
    <property type="molecule type" value="Genomic_DNA"/>
</dbReference>
<dbReference type="AlphaFoldDB" id="A0A420VH74"/>
<evidence type="ECO:0000256" key="1">
    <source>
        <dbReference type="SAM" id="MobiDB-lite"/>
    </source>
</evidence>
<reference evidence="2 3" key="1">
    <citation type="submission" date="2013-12" db="EMBL/GenBank/DDBJ databases">
        <title>Genome and proteome characterization of Caldibacillus debilis GB1 derived from a cellulolytic aero-tolerant co-culture.</title>
        <authorList>
            <person name="Wushke S.T."/>
            <person name="Zhang X."/>
            <person name="Fristensky B."/>
            <person name="Wilkins J.A."/>
            <person name="Levin D.B."/>
            <person name="Sparling R."/>
        </authorList>
    </citation>
    <scope>NUCLEOTIDE SEQUENCE [LARGE SCALE GENOMIC DNA]</scope>
    <source>
        <strain evidence="2 3">GB1</strain>
    </source>
</reference>
<evidence type="ECO:0000313" key="3">
    <source>
        <dbReference type="Proteomes" id="UP000286235"/>
    </source>
</evidence>
<name>A0A420VH74_9BACI</name>
<gene>
    <name evidence="2" type="ORF">Cdeb_00487</name>
</gene>
<feature type="region of interest" description="Disordered" evidence="1">
    <location>
        <begin position="123"/>
        <end position="159"/>
    </location>
</feature>
<dbReference type="Proteomes" id="UP000286235">
    <property type="component" value="Unassembled WGS sequence"/>
</dbReference>